<dbReference type="EMBL" id="MSFL01000006">
    <property type="protein sequence ID" value="PWY87770.1"/>
    <property type="molecule type" value="Genomic_DNA"/>
</dbReference>
<reference evidence="2 3" key="1">
    <citation type="submission" date="2016-12" db="EMBL/GenBank/DDBJ databases">
        <title>The genomes of Aspergillus section Nigri reveals drivers in fungal speciation.</title>
        <authorList>
            <consortium name="DOE Joint Genome Institute"/>
            <person name="Vesth T.C."/>
            <person name="Nybo J."/>
            <person name="Theobald S."/>
            <person name="Brandl J."/>
            <person name="Frisvad J.C."/>
            <person name="Nielsen K.F."/>
            <person name="Lyhne E.K."/>
            <person name="Kogle M.E."/>
            <person name="Kuo A."/>
            <person name="Riley R."/>
            <person name="Clum A."/>
            <person name="Nolan M."/>
            <person name="Lipzen A."/>
            <person name="Salamov A."/>
            <person name="Henrissat B."/>
            <person name="Wiebenga A."/>
            <person name="De Vries R.P."/>
            <person name="Grigoriev I.V."/>
            <person name="Mortensen U.H."/>
            <person name="Andersen M.R."/>
            <person name="Baker S.E."/>
        </authorList>
    </citation>
    <scope>NUCLEOTIDE SEQUENCE [LARGE SCALE GENOMIC DNA]</scope>
    <source>
        <strain evidence="2 3">CBS 117.55</strain>
    </source>
</reference>
<evidence type="ECO:0000313" key="3">
    <source>
        <dbReference type="Proteomes" id="UP000247233"/>
    </source>
</evidence>
<evidence type="ECO:0000256" key="1">
    <source>
        <dbReference type="SAM" id="MobiDB-lite"/>
    </source>
</evidence>
<dbReference type="RefSeq" id="XP_025401653.1">
    <property type="nucleotide sequence ID" value="XM_025539223.1"/>
</dbReference>
<protein>
    <submittedName>
        <fullName evidence="2">Uncharacterized protein</fullName>
    </submittedName>
</protein>
<feature type="compositionally biased region" description="Low complexity" evidence="1">
    <location>
        <begin position="39"/>
        <end position="57"/>
    </location>
</feature>
<gene>
    <name evidence="2" type="ORF">BO70DRAFT_287108</name>
</gene>
<dbReference type="InterPro" id="IPR011990">
    <property type="entry name" value="TPR-like_helical_dom_sf"/>
</dbReference>
<proteinExistence type="predicted"/>
<name>A0A317WU50_9EURO</name>
<comment type="caution">
    <text evidence="2">The sequence shown here is derived from an EMBL/GenBank/DDBJ whole genome shotgun (WGS) entry which is preliminary data.</text>
</comment>
<dbReference type="STRING" id="1448321.A0A317WU50"/>
<dbReference type="VEuPathDB" id="FungiDB:BO70DRAFT_287108"/>
<dbReference type="GeneID" id="37061460"/>
<accession>A0A317WU50</accession>
<dbReference type="Proteomes" id="UP000247233">
    <property type="component" value="Unassembled WGS sequence"/>
</dbReference>
<dbReference type="OrthoDB" id="250175at2759"/>
<feature type="compositionally biased region" description="Low complexity" evidence="1">
    <location>
        <begin position="22"/>
        <end position="31"/>
    </location>
</feature>
<feature type="compositionally biased region" description="Polar residues" evidence="1">
    <location>
        <begin position="71"/>
        <end position="80"/>
    </location>
</feature>
<dbReference type="AlphaFoldDB" id="A0A317WU50"/>
<feature type="region of interest" description="Disordered" evidence="1">
    <location>
        <begin position="1"/>
        <end position="90"/>
    </location>
</feature>
<sequence>MSLFRSSHALRRCRLHPRPEFRPATSSSSSSSPPPHPLPKVQSFHTTPSSHAQPRRSPAARRAEYDKHYGKQTQRIQATETARPGQPAKRALPYTNEGIFAGRAVGEVDESLQWLDAAGPYCWKQIKVLSPDLDVSESVFMDVCRRLIQTAYTELPSAEAIRKLSLEPEQVWTMGVSLDLEDKTFKYWLTSSCALAGVSPALSLIAMTYLRQAKAMSTPPMRTRILERIETLALRDRDPCAMAVHSKVLAAREQYEDAMTMLDSFLTTIRPEKLQTVDNSNLENLIVPTLWEDYLALKAKVNERGGDSKLSRDELVEMAAVQFQNPQYLPLYAEIMLEKGDHKAYEESMQKAAMTGNKGACEKLANFYYLTSQAQLPRRGDKDFVSGAALGEKTGLFAELYSVAFKGVAPLSRYYRLALEWYELSADMGNASSAIILAMLYRRAGQAEKGAKHLEVPQKALFNRELLVEIQESWDNPDYVPEIPEELLSLTGRSKL</sequence>
<evidence type="ECO:0000313" key="2">
    <source>
        <dbReference type="EMBL" id="PWY87770.1"/>
    </source>
</evidence>
<dbReference type="Gene3D" id="1.25.40.10">
    <property type="entry name" value="Tetratricopeptide repeat domain"/>
    <property type="match status" value="1"/>
</dbReference>
<keyword evidence="3" id="KW-1185">Reference proteome</keyword>
<organism evidence="2 3">
    <name type="scientific">Aspergillus heteromorphus CBS 117.55</name>
    <dbReference type="NCBI Taxonomy" id="1448321"/>
    <lineage>
        <taxon>Eukaryota</taxon>
        <taxon>Fungi</taxon>
        <taxon>Dikarya</taxon>
        <taxon>Ascomycota</taxon>
        <taxon>Pezizomycotina</taxon>
        <taxon>Eurotiomycetes</taxon>
        <taxon>Eurotiomycetidae</taxon>
        <taxon>Eurotiales</taxon>
        <taxon>Aspergillaceae</taxon>
        <taxon>Aspergillus</taxon>
        <taxon>Aspergillus subgen. Circumdati</taxon>
    </lineage>
</organism>